<dbReference type="Proteomes" id="UP001642360">
    <property type="component" value="Unassembled WGS sequence"/>
</dbReference>
<dbReference type="AlphaFoldDB" id="A0ABC8QYE2"/>
<organism evidence="2 3">
    <name type="scientific">Ilex paraguariensis</name>
    <name type="common">yerba mate</name>
    <dbReference type="NCBI Taxonomy" id="185542"/>
    <lineage>
        <taxon>Eukaryota</taxon>
        <taxon>Viridiplantae</taxon>
        <taxon>Streptophyta</taxon>
        <taxon>Embryophyta</taxon>
        <taxon>Tracheophyta</taxon>
        <taxon>Spermatophyta</taxon>
        <taxon>Magnoliopsida</taxon>
        <taxon>eudicotyledons</taxon>
        <taxon>Gunneridae</taxon>
        <taxon>Pentapetalae</taxon>
        <taxon>asterids</taxon>
        <taxon>campanulids</taxon>
        <taxon>Aquifoliales</taxon>
        <taxon>Aquifoliaceae</taxon>
        <taxon>Ilex</taxon>
    </lineage>
</organism>
<protein>
    <submittedName>
        <fullName evidence="2">Uncharacterized protein</fullName>
    </submittedName>
</protein>
<evidence type="ECO:0000313" key="2">
    <source>
        <dbReference type="EMBL" id="CAK9137603.1"/>
    </source>
</evidence>
<evidence type="ECO:0000256" key="1">
    <source>
        <dbReference type="SAM" id="MobiDB-lite"/>
    </source>
</evidence>
<dbReference type="EMBL" id="CAUOFW020000825">
    <property type="protein sequence ID" value="CAK9137603.1"/>
    <property type="molecule type" value="Genomic_DNA"/>
</dbReference>
<feature type="region of interest" description="Disordered" evidence="1">
    <location>
        <begin position="32"/>
        <end position="61"/>
    </location>
</feature>
<proteinExistence type="predicted"/>
<accession>A0ABC8QYE2</accession>
<name>A0ABC8QYE2_9AQUA</name>
<evidence type="ECO:0000313" key="3">
    <source>
        <dbReference type="Proteomes" id="UP001642360"/>
    </source>
</evidence>
<sequence>MRFKTDILEVVAHVTVAIIKVLALDKIGRDSVLKSSPRRSPRREARRGELISPGGPQAKRT</sequence>
<keyword evidence="3" id="KW-1185">Reference proteome</keyword>
<gene>
    <name evidence="2" type="ORF">ILEXP_LOCUS4616</name>
</gene>
<reference evidence="2 3" key="1">
    <citation type="submission" date="2024-02" db="EMBL/GenBank/DDBJ databases">
        <authorList>
            <person name="Vignale AGUSTIN F."/>
            <person name="Sosa J E."/>
            <person name="Modenutti C."/>
        </authorList>
    </citation>
    <scope>NUCLEOTIDE SEQUENCE [LARGE SCALE GENOMIC DNA]</scope>
</reference>
<comment type="caution">
    <text evidence="2">The sequence shown here is derived from an EMBL/GenBank/DDBJ whole genome shotgun (WGS) entry which is preliminary data.</text>
</comment>